<dbReference type="NCBIfam" id="TIGR03696">
    <property type="entry name" value="Rhs_assc_core"/>
    <property type="match status" value="1"/>
</dbReference>
<dbReference type="PANTHER" id="PTHR32305">
    <property type="match status" value="1"/>
</dbReference>
<dbReference type="InterPro" id="IPR050708">
    <property type="entry name" value="T6SS_VgrG/RHS"/>
</dbReference>
<dbReference type="RefSeq" id="WP_340612120.1">
    <property type="nucleotide sequence ID" value="NZ_JBBNAW010000005.1"/>
</dbReference>
<dbReference type="Gene3D" id="2.180.10.10">
    <property type="entry name" value="RHS repeat-associated core"/>
    <property type="match status" value="1"/>
</dbReference>
<evidence type="ECO:0000313" key="3">
    <source>
        <dbReference type="Proteomes" id="UP001386972"/>
    </source>
</evidence>
<comment type="caution">
    <text evidence="2">The sequence shown here is derived from an EMBL/GenBank/DDBJ whole genome shotgun (WGS) entry which is preliminary data.</text>
</comment>
<keyword evidence="1" id="KW-1133">Transmembrane helix</keyword>
<dbReference type="PANTHER" id="PTHR32305:SF15">
    <property type="entry name" value="PROTEIN RHSA-RELATED"/>
    <property type="match status" value="1"/>
</dbReference>
<keyword evidence="3" id="KW-1185">Reference proteome</keyword>
<dbReference type="InterPro" id="IPR022385">
    <property type="entry name" value="Rhs_assc_core"/>
</dbReference>
<feature type="transmembrane region" description="Helical" evidence="1">
    <location>
        <begin position="522"/>
        <end position="543"/>
    </location>
</feature>
<feature type="transmembrane region" description="Helical" evidence="1">
    <location>
        <begin position="550"/>
        <end position="577"/>
    </location>
</feature>
<evidence type="ECO:0000313" key="2">
    <source>
        <dbReference type="EMBL" id="MEK2609218.1"/>
    </source>
</evidence>
<name>A0ABU8ZYS2_9PSED</name>
<sequence>MNNVGPLLQIGQQTFDGLGRQLTVTVGRRTTGFDYKPGQLPPDANVLADGKRVAFTYEPALDNQLLSIAPAGEPANAFTFHPDLALPASSSGPLGTLAMAYSPSGKALDDTWSVDGKAHTTTWRHTLNGLRQGLVDSHGSDHRYEYDRFGRLEKHVQDDVSTAFTFDTFSRVETVTTTDANNTLVQTLTYDSLGREHTRTFTVTTAGNTRTCKQTLLYSELDQVVNRVWEDGSSKGQETFDYDNRGRLILYTADPAIAAEDPFGNRVTKQVFCFNGLDGYKQVDSTFAGGGTDTAVFSYAAEDPTQVKTITHSHSSWPASITLDYDPCGRVIADSLGRQLTWDAQDRLTRVQYNGQTCDYRYDPSGNLTDRILGTTLTRSFYSGGLLTHEQTGSDVLQRIGDASTLFALNRITADVRTVTLLGCDAQGSVRLEADNSVRSRHYTAHGAEPEDPANGPYGYAGERREPLTGWYIPGGYRPYDPIVMGFLSPDSESPFGRGGLNPYTYCGGDPVNRIDPDGHAWWKWLVAGVGLVLGAVAVVASFGTAAPAVAAIAAGGIGALTASGAAAIGAAALGAISLGTGLASTVLEATGYDQKAASILGWVSLGTGLVGSALEIAPKAATFLGRLSGRGSAKLQTKMMRSSKANNMQQPVRTVGNSDVILSLPGDDTSVAFHRNLYDSNLAAFETHGTEQGRLMTGTGTFDSAKNVALDEIAPRLNTLPAYANRPNKPVVLLACKAGKTGAAQEVANTLKRPVIAYDELVSLREIKFQNHPQFTGHTFAGSNGVFERLPIPRIGPFPDNVSLRPGVPRKFTPQ</sequence>
<reference evidence="2 3" key="1">
    <citation type="submission" date="2024-03" db="EMBL/GenBank/DDBJ databases">
        <title>Screening, Identification and Application of a Plant Lactobacillus Strain.</title>
        <authorList>
            <person name="Li Y.L."/>
        </authorList>
    </citation>
    <scope>NUCLEOTIDE SEQUENCE [LARGE SCALE GENOMIC DNA]</scope>
    <source>
        <strain evidence="2 3">JDB</strain>
    </source>
</reference>
<gene>
    <name evidence="2" type="ORF">WLF18_08885</name>
</gene>
<organism evidence="2 3">
    <name type="scientific">Pseudomonas shirazensis</name>
    <dbReference type="NCBI Taxonomy" id="2745494"/>
    <lineage>
        <taxon>Bacteria</taxon>
        <taxon>Pseudomonadati</taxon>
        <taxon>Pseudomonadota</taxon>
        <taxon>Gammaproteobacteria</taxon>
        <taxon>Pseudomonadales</taxon>
        <taxon>Pseudomonadaceae</taxon>
        <taxon>Pseudomonas</taxon>
    </lineage>
</organism>
<keyword evidence="1" id="KW-0812">Transmembrane</keyword>
<protein>
    <submittedName>
        <fullName evidence="2">RHS repeat-associated core domain-containing protein</fullName>
    </submittedName>
</protein>
<keyword evidence="1" id="KW-0472">Membrane</keyword>
<dbReference type="EMBL" id="JBBNAW010000005">
    <property type="protein sequence ID" value="MEK2609218.1"/>
    <property type="molecule type" value="Genomic_DNA"/>
</dbReference>
<proteinExistence type="predicted"/>
<evidence type="ECO:0000256" key="1">
    <source>
        <dbReference type="SAM" id="Phobius"/>
    </source>
</evidence>
<dbReference type="Proteomes" id="UP001386972">
    <property type="component" value="Unassembled WGS sequence"/>
</dbReference>
<accession>A0ABU8ZYS2</accession>